<name>A0A9P4IAT5_9PEZI</name>
<feature type="chain" id="PRO_5040336852" description="beta-glucosidase" evidence="10">
    <location>
        <begin position="18"/>
        <end position="874"/>
    </location>
</feature>
<evidence type="ECO:0000256" key="1">
    <source>
        <dbReference type="ARBA" id="ARBA00000448"/>
    </source>
</evidence>
<evidence type="ECO:0000313" key="12">
    <source>
        <dbReference type="EMBL" id="KAF2095993.1"/>
    </source>
</evidence>
<evidence type="ECO:0000256" key="7">
    <source>
        <dbReference type="ARBA" id="ARBA00023277"/>
    </source>
</evidence>
<evidence type="ECO:0000259" key="11">
    <source>
        <dbReference type="SMART" id="SM01217"/>
    </source>
</evidence>
<dbReference type="InterPro" id="IPR017853">
    <property type="entry name" value="GH"/>
</dbReference>
<evidence type="ECO:0000256" key="5">
    <source>
        <dbReference type="ARBA" id="ARBA00022801"/>
    </source>
</evidence>
<keyword evidence="6" id="KW-0325">Glycoprotein</keyword>
<dbReference type="EC" id="3.2.1.21" evidence="4"/>
<evidence type="ECO:0000256" key="2">
    <source>
        <dbReference type="ARBA" id="ARBA00004987"/>
    </source>
</evidence>
<dbReference type="Proteomes" id="UP000799772">
    <property type="component" value="Unassembled WGS sequence"/>
</dbReference>
<dbReference type="Gene3D" id="2.60.40.10">
    <property type="entry name" value="Immunoglobulins"/>
    <property type="match status" value="1"/>
</dbReference>
<dbReference type="GO" id="GO:0008422">
    <property type="term" value="F:beta-glucosidase activity"/>
    <property type="evidence" value="ECO:0007669"/>
    <property type="project" value="UniProtKB-EC"/>
</dbReference>
<dbReference type="Pfam" id="PF01915">
    <property type="entry name" value="Glyco_hydro_3_C"/>
    <property type="match status" value="1"/>
</dbReference>
<dbReference type="FunFam" id="3.20.20.300:FF:000002">
    <property type="entry name" value="Probable beta-glucosidase"/>
    <property type="match status" value="1"/>
</dbReference>
<evidence type="ECO:0000256" key="8">
    <source>
        <dbReference type="ARBA" id="ARBA00023295"/>
    </source>
</evidence>
<keyword evidence="9" id="KW-0624">Polysaccharide degradation</keyword>
<dbReference type="InterPro" id="IPR002772">
    <property type="entry name" value="Glyco_hydro_3_C"/>
</dbReference>
<dbReference type="InterPro" id="IPR001764">
    <property type="entry name" value="Glyco_hydro_3_N"/>
</dbReference>
<evidence type="ECO:0000313" key="13">
    <source>
        <dbReference type="Proteomes" id="UP000799772"/>
    </source>
</evidence>
<dbReference type="Gene3D" id="3.20.20.300">
    <property type="entry name" value="Glycoside hydrolase, family 3, N-terminal domain"/>
    <property type="match status" value="1"/>
</dbReference>
<evidence type="ECO:0000256" key="4">
    <source>
        <dbReference type="ARBA" id="ARBA00012744"/>
    </source>
</evidence>
<keyword evidence="8" id="KW-0326">Glycosidase</keyword>
<evidence type="ECO:0000256" key="3">
    <source>
        <dbReference type="ARBA" id="ARBA00005336"/>
    </source>
</evidence>
<dbReference type="InterPro" id="IPR050288">
    <property type="entry name" value="Cellulose_deg_GH3"/>
</dbReference>
<dbReference type="PANTHER" id="PTHR42715:SF29">
    <property type="entry name" value="BETA-GLUCOSIDASE A-RELATED"/>
    <property type="match status" value="1"/>
</dbReference>
<dbReference type="Gene3D" id="3.40.50.1700">
    <property type="entry name" value="Glycoside hydrolase family 3 C-terminal domain"/>
    <property type="match status" value="1"/>
</dbReference>
<comment type="similarity">
    <text evidence="3">Belongs to the glycosyl hydrolase 3 family.</text>
</comment>
<dbReference type="AlphaFoldDB" id="A0A9P4IAT5"/>
<keyword evidence="10" id="KW-0732">Signal</keyword>
<feature type="domain" description="Fibronectin type III-like" evidence="11">
    <location>
        <begin position="770"/>
        <end position="840"/>
    </location>
</feature>
<feature type="signal peptide" evidence="10">
    <location>
        <begin position="1"/>
        <end position="17"/>
    </location>
</feature>
<dbReference type="InterPro" id="IPR013783">
    <property type="entry name" value="Ig-like_fold"/>
</dbReference>
<dbReference type="SMART" id="SM01217">
    <property type="entry name" value="Fn3_like"/>
    <property type="match status" value="1"/>
</dbReference>
<keyword evidence="7" id="KW-0119">Carbohydrate metabolism</keyword>
<dbReference type="OrthoDB" id="416222at2759"/>
<evidence type="ECO:0000256" key="10">
    <source>
        <dbReference type="SAM" id="SignalP"/>
    </source>
</evidence>
<dbReference type="SUPFAM" id="SSF51445">
    <property type="entry name" value="(Trans)glycosidases"/>
    <property type="match status" value="1"/>
</dbReference>
<dbReference type="SUPFAM" id="SSF52279">
    <property type="entry name" value="Beta-D-glucan exohydrolase, C-terminal domain"/>
    <property type="match status" value="1"/>
</dbReference>
<accession>A0A9P4IAT5</accession>
<dbReference type="Pfam" id="PF14310">
    <property type="entry name" value="Fn3-like"/>
    <property type="match status" value="1"/>
</dbReference>
<protein>
    <recommendedName>
        <fullName evidence="4">beta-glucosidase</fullName>
        <ecNumber evidence="4">3.2.1.21</ecNumber>
    </recommendedName>
</protein>
<dbReference type="GO" id="GO:0009251">
    <property type="term" value="P:glucan catabolic process"/>
    <property type="evidence" value="ECO:0007669"/>
    <property type="project" value="TreeGrafter"/>
</dbReference>
<dbReference type="PANTHER" id="PTHR42715">
    <property type="entry name" value="BETA-GLUCOSIDASE"/>
    <property type="match status" value="1"/>
</dbReference>
<evidence type="ECO:0000256" key="9">
    <source>
        <dbReference type="ARBA" id="ARBA00023326"/>
    </source>
</evidence>
<comment type="catalytic activity">
    <reaction evidence="1">
        <text>Hydrolysis of terminal, non-reducing beta-D-glucosyl residues with release of beta-D-glucose.</text>
        <dbReference type="EC" id="3.2.1.21"/>
    </reaction>
</comment>
<dbReference type="Pfam" id="PF00933">
    <property type="entry name" value="Glyco_hydro_3"/>
    <property type="match status" value="1"/>
</dbReference>
<reference evidence="12" key="1">
    <citation type="journal article" date="2020" name="Stud. Mycol.">
        <title>101 Dothideomycetes genomes: a test case for predicting lifestyles and emergence of pathogens.</title>
        <authorList>
            <person name="Haridas S."/>
            <person name="Albert R."/>
            <person name="Binder M."/>
            <person name="Bloem J."/>
            <person name="Labutti K."/>
            <person name="Salamov A."/>
            <person name="Andreopoulos B."/>
            <person name="Baker S."/>
            <person name="Barry K."/>
            <person name="Bills G."/>
            <person name="Bluhm B."/>
            <person name="Cannon C."/>
            <person name="Castanera R."/>
            <person name="Culley D."/>
            <person name="Daum C."/>
            <person name="Ezra D."/>
            <person name="Gonzalez J."/>
            <person name="Henrissat B."/>
            <person name="Kuo A."/>
            <person name="Liang C."/>
            <person name="Lipzen A."/>
            <person name="Lutzoni F."/>
            <person name="Magnuson J."/>
            <person name="Mondo S."/>
            <person name="Nolan M."/>
            <person name="Ohm R."/>
            <person name="Pangilinan J."/>
            <person name="Park H.-J."/>
            <person name="Ramirez L."/>
            <person name="Alfaro M."/>
            <person name="Sun H."/>
            <person name="Tritt A."/>
            <person name="Yoshinaga Y."/>
            <person name="Zwiers L.-H."/>
            <person name="Turgeon B."/>
            <person name="Goodwin S."/>
            <person name="Spatafora J."/>
            <person name="Crous P."/>
            <person name="Grigoriev I."/>
        </authorList>
    </citation>
    <scope>NUCLEOTIDE SEQUENCE</scope>
    <source>
        <strain evidence="12">CBS 133067</strain>
    </source>
</reference>
<dbReference type="InterPro" id="IPR036881">
    <property type="entry name" value="Glyco_hydro_3_C_sf"/>
</dbReference>
<comment type="caution">
    <text evidence="12">The sequence shown here is derived from an EMBL/GenBank/DDBJ whole genome shotgun (WGS) entry which is preliminary data.</text>
</comment>
<keyword evidence="13" id="KW-1185">Reference proteome</keyword>
<evidence type="ECO:0000256" key="6">
    <source>
        <dbReference type="ARBA" id="ARBA00023180"/>
    </source>
</evidence>
<dbReference type="EMBL" id="ML978130">
    <property type="protein sequence ID" value="KAF2095993.1"/>
    <property type="molecule type" value="Genomic_DNA"/>
</dbReference>
<dbReference type="PRINTS" id="PR00133">
    <property type="entry name" value="GLHYDRLASE3"/>
</dbReference>
<comment type="pathway">
    <text evidence="2">Glycan metabolism; cellulose degradation.</text>
</comment>
<dbReference type="FunFam" id="3.40.50.1700:FF:000003">
    <property type="entry name" value="Probable beta-glucosidase"/>
    <property type="match status" value="1"/>
</dbReference>
<gene>
    <name evidence="12" type="ORF">NA57DRAFT_43436</name>
</gene>
<organism evidence="12 13">
    <name type="scientific">Rhizodiscina lignyota</name>
    <dbReference type="NCBI Taxonomy" id="1504668"/>
    <lineage>
        <taxon>Eukaryota</taxon>
        <taxon>Fungi</taxon>
        <taxon>Dikarya</taxon>
        <taxon>Ascomycota</taxon>
        <taxon>Pezizomycotina</taxon>
        <taxon>Dothideomycetes</taxon>
        <taxon>Pleosporomycetidae</taxon>
        <taxon>Aulographales</taxon>
        <taxon>Rhizodiscinaceae</taxon>
        <taxon>Rhizodiscina</taxon>
    </lineage>
</organism>
<dbReference type="InterPro" id="IPR036962">
    <property type="entry name" value="Glyco_hydro_3_N_sf"/>
</dbReference>
<proteinExistence type="inferred from homology"/>
<sequence>MLQTVSTILLFALQVLADPPGGSFTPRIVTKGYGNWSEAYEKARAFVCDLTLTEKVNLTTAHGTGVAVGYSFGVIPRKGFRGLAWDDSPTGVRGSDYSSAGAAGLNLAMSWDRELIYLQMMANGAEHKAKGLNGALAPVVGPLGRAPEGGRNFESYSPDPYLSGIAFGESIAGMQAGGTIAVGKHYILYEQEHFREVRETNDFGYSPFNITEPYTVSCDDRTFHELYLWPWYDAVQKGMAGVMCSYNQVNGTQTCQNDHLMNDILKGELGFQGFITSDDGSQHSGIASALAGMDVTGPGETSPNGIDGLGISFWGPNLTLSVLNGSVPEWRLDDMATRIMAAYYYLGQDHDFPDLNFGGGGTYPTFGFIYPNAKLDYQQINFHVDVRDAHADVIRAVGANSITLLKNVNNTLPLKKPRQIAVVGEDAGPSMYGPNGCADRGCNNGTLAMGWGSGSTNFPYLVDPLAAIQARALRDRTEVQYVLNNFFAKTQIDSIVQQATVSLVFVNADSGEGYIEIDNNFGDRKNLTAWGRGDDLIKEVAANCSNTVVVIHAVGPILMEEWIDHPNVTAALFAGLPGQESGNSLVDVLYGDVTPSGKLPWTVGKTREDYGTDVLYAPNAPVPHINFTEGLFIDYRHFDKAGIEPRFEFGFGLSYTTFEYSDLHIEKLSSPAVATPAASYAPQTTFNPQICPSSKLNPSDYTFPSTISSIPNFIYPYLNANVTYTSNAAAPSSSIAPAPAGPQGGPPELYAPLYSISFSLKNTGEVSGQEVSQLYVNLGNGEPIRQLRGFNKTMLAAGVEKTVTIELRMRDLSIWDVVNQEWVDVTTLGTTVELWVGASSRDLKLKGEIAAAGGYYQAAAAKTATATTLATSTV</sequence>
<keyword evidence="5" id="KW-0378">Hydrolase</keyword>
<dbReference type="InterPro" id="IPR026891">
    <property type="entry name" value="Fn3-like"/>
</dbReference>